<dbReference type="PROSITE" id="PS51752">
    <property type="entry name" value="JACALIN_LECTIN"/>
    <property type="match status" value="2"/>
</dbReference>
<comment type="caution">
    <text evidence="4">The sequence shown here is derived from an EMBL/GenBank/DDBJ whole genome shotgun (WGS) entry which is preliminary data.</text>
</comment>
<dbReference type="InterPro" id="IPR036404">
    <property type="entry name" value="Jacalin-like_lectin_dom_sf"/>
</dbReference>
<dbReference type="AlphaFoldDB" id="A0A3F2RU65"/>
<dbReference type="PANTHER" id="PTHR47293:SF15">
    <property type="entry name" value="JACALIN-RELATED LECTIN 19"/>
    <property type="match status" value="1"/>
</dbReference>
<evidence type="ECO:0000313" key="4">
    <source>
        <dbReference type="EMBL" id="RLN64254.1"/>
    </source>
</evidence>
<evidence type="ECO:0000256" key="2">
    <source>
        <dbReference type="SAM" id="SignalP"/>
    </source>
</evidence>
<dbReference type="Proteomes" id="UP000277300">
    <property type="component" value="Unassembled WGS sequence"/>
</dbReference>
<feature type="signal peptide" evidence="2">
    <location>
        <begin position="1"/>
        <end position="19"/>
    </location>
</feature>
<dbReference type="OrthoDB" id="40902at2759"/>
<dbReference type="SMART" id="SM00915">
    <property type="entry name" value="Jacalin"/>
    <property type="match status" value="2"/>
</dbReference>
<dbReference type="Gene3D" id="2.100.10.30">
    <property type="entry name" value="Jacalin-like lectin domain"/>
    <property type="match status" value="2"/>
</dbReference>
<feature type="compositionally biased region" description="Low complexity" evidence="1">
    <location>
        <begin position="172"/>
        <end position="187"/>
    </location>
</feature>
<protein>
    <recommendedName>
        <fullName evidence="3">Jacalin-type lectin domain-containing protein</fullName>
    </recommendedName>
</protein>
<feature type="domain" description="Jacalin-type lectin" evidence="3">
    <location>
        <begin position="192"/>
        <end position="333"/>
    </location>
</feature>
<proteinExistence type="predicted"/>
<gene>
    <name evidence="5" type="ORF">BBJ29_005423</name>
    <name evidence="4" type="ORF">BBP00_00003583</name>
</gene>
<sequence length="738" mass="78523">MAVVLHALLLVIIIHEVISTDGVQLSKSFGGLHGSKFSDKASAVSGQTVSSITICAGERIDGLTLKITAPTEISFTHGGTGGGSKTLTLGVNEYITSMEAHWGKKRGKTHIFYLNLGTSEGNSISGGTKTDDAGKVTAPDGYQLGGFFGRDGDEIDLLGAVWTSIEDEEAGTDASESSASSQTTTVSPDEDIQFSEVFGGPHGIAFSDITSVTLGQKLSSITIRGDERVDAVTLQVISPAEKTMSHGGAGGTDNVLTLRSGEYINSMEVHVGKKNRHTRVFYLKFTTSAGNSISVGTTTSKSTIVKAPKGFQFSGFFGRSADEVDQIGIIWTRKSAKALFLKDVMGRDWYGKTIRNWVGPTIGDASDSACYRNTKAFDSNGMCPLGYNNDGALCIAQCPLSYPVSCFAECIPQNDDCTLEIVQKVAAVASTAFNVVTAGIFGTIFYTYKHATQTFLCAASIVSLIRSLIYYVRFQQTTAPEGEVEELLAVAYQTDVVLFDLPVAVCNCLGIKVPAKAQFAQVVVIIVQNIVKQAIINGEAIVSSAENVLKLLKNTRLIATSTTDMGKNVAEADYMLEVANMGLTVLAGFDPTRISWLASQFVQPTCGPTAFIGEIDDGTLYDALGLTTVDQAFTGSHGWWMRKGDGVVNLIFKSIDSKDVTVVIHSGGVSIEKVDVDAGETVTWNSTVSELQGKTLYLDRWRANALGIAGSGGGSLVLWVPRAPEGGHLTMHVKINLS</sequence>
<dbReference type="PANTHER" id="PTHR47293">
    <property type="entry name" value="JACALIN-RELATED LECTIN 3"/>
    <property type="match status" value="1"/>
</dbReference>
<organism evidence="4 6">
    <name type="scientific">Phytophthora kernoviae</name>
    <dbReference type="NCBI Taxonomy" id="325452"/>
    <lineage>
        <taxon>Eukaryota</taxon>
        <taxon>Sar</taxon>
        <taxon>Stramenopiles</taxon>
        <taxon>Oomycota</taxon>
        <taxon>Peronosporomycetes</taxon>
        <taxon>Peronosporales</taxon>
        <taxon>Peronosporaceae</taxon>
        <taxon>Phytophthora</taxon>
    </lineage>
</organism>
<accession>A0A3F2RU65</accession>
<dbReference type="EMBL" id="MBDO02000077">
    <property type="protein sequence ID" value="RLN64254.1"/>
    <property type="molecule type" value="Genomic_DNA"/>
</dbReference>
<dbReference type="SUPFAM" id="SSF51101">
    <property type="entry name" value="Mannose-binding lectins"/>
    <property type="match status" value="2"/>
</dbReference>
<reference evidence="6 7" key="1">
    <citation type="submission" date="2018-07" db="EMBL/GenBank/DDBJ databases">
        <title>Genome sequencing of oomycete isolates from Chile give support for New Zealand origin for Phytophthora kernoviae and make available the first Nothophytophthora sp. genome.</title>
        <authorList>
            <person name="Studholme D.J."/>
            <person name="Sanfuentes E."/>
            <person name="Panda P."/>
            <person name="Hill R."/>
            <person name="Sambles C."/>
            <person name="Grant M."/>
            <person name="Williams N.M."/>
            <person name="Mcdougal R.L."/>
        </authorList>
    </citation>
    <scope>NUCLEOTIDE SEQUENCE [LARGE SCALE GENOMIC DNA]</scope>
    <source>
        <strain evidence="4">Chile6</strain>
        <strain evidence="5">Chile7</strain>
    </source>
</reference>
<dbReference type="CDD" id="cd09615">
    <property type="entry name" value="Jacalin_EEP"/>
    <property type="match status" value="1"/>
</dbReference>
<feature type="domain" description="Jacalin-type lectin" evidence="3">
    <location>
        <begin position="23"/>
        <end position="164"/>
    </location>
</feature>
<dbReference type="InterPro" id="IPR001229">
    <property type="entry name" value="Jacalin-like_lectin_dom"/>
</dbReference>
<evidence type="ECO:0000313" key="7">
    <source>
        <dbReference type="Proteomes" id="UP000284657"/>
    </source>
</evidence>
<evidence type="ECO:0000313" key="6">
    <source>
        <dbReference type="Proteomes" id="UP000277300"/>
    </source>
</evidence>
<evidence type="ECO:0000313" key="5">
    <source>
        <dbReference type="EMBL" id="RLN69407.1"/>
    </source>
</evidence>
<dbReference type="Proteomes" id="UP000284657">
    <property type="component" value="Unassembled WGS sequence"/>
</dbReference>
<name>A0A3F2RU65_9STRA</name>
<feature type="region of interest" description="Disordered" evidence="1">
    <location>
        <begin position="167"/>
        <end position="188"/>
    </location>
</feature>
<feature type="chain" id="PRO_5036082286" description="Jacalin-type lectin domain-containing protein" evidence="2">
    <location>
        <begin position="20"/>
        <end position="738"/>
    </location>
</feature>
<keyword evidence="2" id="KW-0732">Signal</keyword>
<evidence type="ECO:0000256" key="1">
    <source>
        <dbReference type="SAM" id="MobiDB-lite"/>
    </source>
</evidence>
<dbReference type="EMBL" id="MBAD02000344">
    <property type="protein sequence ID" value="RLN69407.1"/>
    <property type="molecule type" value="Genomic_DNA"/>
</dbReference>
<evidence type="ECO:0000259" key="3">
    <source>
        <dbReference type="PROSITE" id="PS51752"/>
    </source>
</evidence>
<dbReference type="Pfam" id="PF01419">
    <property type="entry name" value="Jacalin"/>
    <property type="match status" value="2"/>
</dbReference>